<accession>A0ABY7S1R1</accession>
<keyword evidence="3" id="KW-0732">Signal</keyword>
<feature type="domain" description="VWFA" evidence="4">
    <location>
        <begin position="52"/>
        <end position="246"/>
    </location>
</feature>
<dbReference type="CDD" id="cd00198">
    <property type="entry name" value="vWFA"/>
    <property type="match status" value="1"/>
</dbReference>
<dbReference type="EMBL" id="CP116221">
    <property type="protein sequence ID" value="WCO03282.1"/>
    <property type="molecule type" value="Genomic_DNA"/>
</dbReference>
<dbReference type="PANTHER" id="PTHR47763">
    <property type="entry name" value="ALPHA-PROTEIN KINASE VWKA"/>
    <property type="match status" value="1"/>
</dbReference>
<dbReference type="InterPro" id="IPR056861">
    <property type="entry name" value="HMCN1-like_VWA"/>
</dbReference>
<dbReference type="Gene3D" id="3.40.50.410">
    <property type="entry name" value="von Willebrand factor, type A domain"/>
    <property type="match status" value="1"/>
</dbReference>
<dbReference type="InterPro" id="IPR036465">
    <property type="entry name" value="vWFA_dom_sf"/>
</dbReference>
<keyword evidence="6" id="KW-1185">Reference proteome</keyword>
<name>A0ABY7S1R1_9FLAO</name>
<evidence type="ECO:0000256" key="2">
    <source>
        <dbReference type="ARBA" id="ARBA00022525"/>
    </source>
</evidence>
<comment type="subcellular location">
    <subcellularLocation>
        <location evidence="1">Secreted</location>
    </subcellularLocation>
</comment>
<organism evidence="5 6">
    <name type="scientific">Psychroserpens ponticola</name>
    <dbReference type="NCBI Taxonomy" id="2932268"/>
    <lineage>
        <taxon>Bacteria</taxon>
        <taxon>Pseudomonadati</taxon>
        <taxon>Bacteroidota</taxon>
        <taxon>Flavobacteriia</taxon>
        <taxon>Flavobacteriales</taxon>
        <taxon>Flavobacteriaceae</taxon>
        <taxon>Psychroserpens</taxon>
    </lineage>
</organism>
<evidence type="ECO:0000259" key="4">
    <source>
        <dbReference type="PROSITE" id="PS50234"/>
    </source>
</evidence>
<dbReference type="InterPro" id="IPR002035">
    <property type="entry name" value="VWF_A"/>
</dbReference>
<evidence type="ECO:0000256" key="1">
    <source>
        <dbReference type="ARBA" id="ARBA00004613"/>
    </source>
</evidence>
<sequence>MTNKITFIILCSLLLNCKNSNEKSADTSKDIAEAIHTIAKTEKEVKPSKNTEIVFCLDATGSMSGLIDTAKEKIWDIVSDLAQNEDIDTLKMGMVFYRDRGDVFVTKQIPITIDLDEVYADLLEIQADGGGDTPESVNQALYESVTNMKWSSDKNTYKTIFVVGDCPPHMDYLNDIKYTESCKLAAEKGITINTIKLGNSCSEAITHFKKMSECTNGSYLKLDQNAEDYTIATPYDSQITDVSKAIDNSRMYYGTTAEREYNYDKKDKSMKVYDDGSVTANSSRAEYKNSKVGKKGAYGTNEIINDYNDGKLKLDFIKEDELPKELRGMSKSQIETKINDLANQRKENYSKMQELIKLKNQYIKSKESEQTGKKSFSKEVIKIIKEQSEKDI</sequence>
<dbReference type="InterPro" id="IPR052969">
    <property type="entry name" value="Thr-specific_kinase-like"/>
</dbReference>
<reference evidence="5 6" key="1">
    <citation type="submission" date="2023-01" db="EMBL/GenBank/DDBJ databases">
        <title>Psychroserpens ponticola sp. nov., isolated from seawater.</title>
        <authorList>
            <person name="Kristyanto S."/>
            <person name="Jung J."/>
            <person name="Kim J.M."/>
            <person name="Jeon C.O."/>
        </authorList>
    </citation>
    <scope>NUCLEOTIDE SEQUENCE [LARGE SCALE GENOMIC DNA]</scope>
    <source>
        <strain evidence="5 6">MSW6</strain>
    </source>
</reference>
<dbReference type="PANTHER" id="PTHR47763:SF1">
    <property type="entry name" value="DUF659 DOMAIN-CONTAINING PROTEIN"/>
    <property type="match status" value="1"/>
</dbReference>
<proteinExistence type="predicted"/>
<protein>
    <submittedName>
        <fullName evidence="5">VWA domain-containing protein</fullName>
    </submittedName>
</protein>
<gene>
    <name evidence="5" type="ORF">MUN68_007220</name>
</gene>
<evidence type="ECO:0000313" key="6">
    <source>
        <dbReference type="Proteomes" id="UP001202717"/>
    </source>
</evidence>
<evidence type="ECO:0000256" key="3">
    <source>
        <dbReference type="ARBA" id="ARBA00022729"/>
    </source>
</evidence>
<dbReference type="PROSITE" id="PS50234">
    <property type="entry name" value="VWFA"/>
    <property type="match status" value="1"/>
</dbReference>
<dbReference type="SUPFAM" id="SSF53300">
    <property type="entry name" value="vWA-like"/>
    <property type="match status" value="1"/>
</dbReference>
<dbReference type="Pfam" id="PF25106">
    <property type="entry name" value="VWA_4"/>
    <property type="match status" value="1"/>
</dbReference>
<evidence type="ECO:0000313" key="5">
    <source>
        <dbReference type="EMBL" id="WCO03282.1"/>
    </source>
</evidence>
<keyword evidence="2" id="KW-0964">Secreted</keyword>
<dbReference type="Proteomes" id="UP001202717">
    <property type="component" value="Chromosome"/>
</dbReference>
<dbReference type="RefSeq" id="WP_249994434.1">
    <property type="nucleotide sequence ID" value="NZ_CP116221.1"/>
</dbReference>